<dbReference type="AlphaFoldDB" id="A0A7W2FUX0"/>
<evidence type="ECO:0000313" key="3">
    <source>
        <dbReference type="EMBL" id="MBA5764703.1"/>
    </source>
</evidence>
<comment type="caution">
    <text evidence="3">The sequence shown here is derived from an EMBL/GenBank/DDBJ whole genome shotgun (WGS) entry which is preliminary data.</text>
</comment>
<organism evidence="3 4">
    <name type="scientific">Vibrio marinisediminis</name>
    <dbReference type="NCBI Taxonomy" id="2758441"/>
    <lineage>
        <taxon>Bacteria</taxon>
        <taxon>Pseudomonadati</taxon>
        <taxon>Pseudomonadota</taxon>
        <taxon>Gammaproteobacteria</taxon>
        <taxon>Vibrionales</taxon>
        <taxon>Vibrionaceae</taxon>
        <taxon>Vibrio</taxon>
    </lineage>
</organism>
<feature type="non-terminal residue" evidence="3">
    <location>
        <position position="49"/>
    </location>
</feature>
<feature type="domain" description="2TM" evidence="2">
    <location>
        <begin position="11"/>
        <end position="48"/>
    </location>
</feature>
<evidence type="ECO:0000259" key="2">
    <source>
        <dbReference type="Pfam" id="PF13239"/>
    </source>
</evidence>
<accession>A0A7W2FUX0</accession>
<protein>
    <submittedName>
        <fullName evidence="3">2TM domain-containing protein</fullName>
    </submittedName>
</protein>
<name>A0A7W2FUX0_9VIBR</name>
<keyword evidence="1" id="KW-0472">Membrane</keyword>
<dbReference type="Proteomes" id="UP000571701">
    <property type="component" value="Unassembled WGS sequence"/>
</dbReference>
<sequence length="49" mass="5821">MHTTNQQEHIRAQVKKVKEFYVHLTKYLSVICLLFVINFVTGTEELWAI</sequence>
<keyword evidence="1" id="KW-1133">Transmembrane helix</keyword>
<keyword evidence="1" id="KW-0812">Transmembrane</keyword>
<proteinExistence type="predicted"/>
<dbReference type="Pfam" id="PF13239">
    <property type="entry name" value="2TM"/>
    <property type="match status" value="1"/>
</dbReference>
<dbReference type="EMBL" id="JACFYF010000063">
    <property type="protein sequence ID" value="MBA5764703.1"/>
    <property type="molecule type" value="Genomic_DNA"/>
</dbReference>
<keyword evidence="4" id="KW-1185">Reference proteome</keyword>
<dbReference type="InterPro" id="IPR025698">
    <property type="entry name" value="2TM_dom"/>
</dbReference>
<feature type="transmembrane region" description="Helical" evidence="1">
    <location>
        <begin position="20"/>
        <end position="40"/>
    </location>
</feature>
<gene>
    <name evidence="3" type="ORF">H2O73_20330</name>
</gene>
<evidence type="ECO:0000256" key="1">
    <source>
        <dbReference type="SAM" id="Phobius"/>
    </source>
</evidence>
<reference evidence="3 4" key="1">
    <citation type="submission" date="2020-07" db="EMBL/GenBank/DDBJ databases">
        <title>Vibrio marinisediminis sp. nov., isolated from marine sediment.</title>
        <authorList>
            <person name="Ji X."/>
        </authorList>
    </citation>
    <scope>NUCLEOTIDE SEQUENCE [LARGE SCALE GENOMIC DNA]</scope>
    <source>
        <strain evidence="3 4">404</strain>
    </source>
</reference>
<evidence type="ECO:0000313" key="4">
    <source>
        <dbReference type="Proteomes" id="UP000571701"/>
    </source>
</evidence>